<dbReference type="InterPro" id="IPR025886">
    <property type="entry name" value="PP2-like"/>
</dbReference>
<dbReference type="Pfam" id="PF14299">
    <property type="entry name" value="PP2"/>
    <property type="match status" value="1"/>
</dbReference>
<dbReference type="EMBL" id="JBJXBP010000008">
    <property type="protein sequence ID" value="KAL3812360.1"/>
    <property type="molecule type" value="Genomic_DNA"/>
</dbReference>
<dbReference type="Proteomes" id="UP001634393">
    <property type="component" value="Unassembled WGS sequence"/>
</dbReference>
<evidence type="ECO:0000256" key="1">
    <source>
        <dbReference type="SAM" id="MobiDB-lite"/>
    </source>
</evidence>
<dbReference type="PANTHER" id="PTHR32278">
    <property type="entry name" value="F-BOX DOMAIN-CONTAINING PROTEIN"/>
    <property type="match status" value="1"/>
</dbReference>
<name>A0ABD3RH48_9LAMI</name>
<accession>A0ABD3RH48</accession>
<keyword evidence="3" id="KW-1185">Reference proteome</keyword>
<organism evidence="2 3">
    <name type="scientific">Penstemon smallii</name>
    <dbReference type="NCBI Taxonomy" id="265156"/>
    <lineage>
        <taxon>Eukaryota</taxon>
        <taxon>Viridiplantae</taxon>
        <taxon>Streptophyta</taxon>
        <taxon>Embryophyta</taxon>
        <taxon>Tracheophyta</taxon>
        <taxon>Spermatophyta</taxon>
        <taxon>Magnoliopsida</taxon>
        <taxon>eudicotyledons</taxon>
        <taxon>Gunneridae</taxon>
        <taxon>Pentapetalae</taxon>
        <taxon>asterids</taxon>
        <taxon>lamiids</taxon>
        <taxon>Lamiales</taxon>
        <taxon>Plantaginaceae</taxon>
        <taxon>Cheloneae</taxon>
        <taxon>Penstemon</taxon>
    </lineage>
</organism>
<sequence>MSHNWEKLVGAVLLREELREIALSYSMATNSRISDGEETSSNHNTFSSSCSSIRDDPSPQKIQLPVDYSDLMVNHTNWKSMLPLNKNEIVWRSASLSFSRDKWRGKNCFMIGAAGLLGNAECVYYRKSRFSEVAKLNGLVDIRCEIENQRLSPNTVYGAYLVFRFAKLSHDSNRVDIFDGSNVDVRSCERALESAIATIRFVVDDETDFDEEVDHTEQRRTRCKLKVVSREDGWKEIEMGELYIDDEKQSGKVEARFETDKLHGSKICPIVEGIEFRPIVGSTDFIRPYEDKISRLLGNFVRETRNKEGRNLGVEVMEKSETEKILKNKFYYL</sequence>
<dbReference type="PANTHER" id="PTHR32278:SF116">
    <property type="entry name" value="F-BOX PROTEIN PP2-B10-LIKE"/>
    <property type="match status" value="1"/>
</dbReference>
<reference evidence="2 3" key="1">
    <citation type="submission" date="2024-12" db="EMBL/GenBank/DDBJ databases">
        <title>The unique morphological basis and parallel evolutionary history of personate flowers in Penstemon.</title>
        <authorList>
            <person name="Depatie T.H."/>
            <person name="Wessinger C.A."/>
        </authorList>
    </citation>
    <scope>NUCLEOTIDE SEQUENCE [LARGE SCALE GENOMIC DNA]</scope>
    <source>
        <strain evidence="2">WTNN_2</strain>
        <tissue evidence="2">Leaf</tissue>
    </source>
</reference>
<feature type="region of interest" description="Disordered" evidence="1">
    <location>
        <begin position="33"/>
        <end position="59"/>
    </location>
</feature>
<evidence type="ECO:0000313" key="3">
    <source>
        <dbReference type="Proteomes" id="UP001634393"/>
    </source>
</evidence>
<feature type="compositionally biased region" description="Low complexity" evidence="1">
    <location>
        <begin position="39"/>
        <end position="52"/>
    </location>
</feature>
<protein>
    <submittedName>
        <fullName evidence="2">Uncharacterized protein</fullName>
    </submittedName>
</protein>
<evidence type="ECO:0000313" key="2">
    <source>
        <dbReference type="EMBL" id="KAL3812360.1"/>
    </source>
</evidence>
<proteinExistence type="predicted"/>
<gene>
    <name evidence="2" type="ORF">ACJIZ3_013628</name>
</gene>
<comment type="caution">
    <text evidence="2">The sequence shown here is derived from an EMBL/GenBank/DDBJ whole genome shotgun (WGS) entry which is preliminary data.</text>
</comment>
<dbReference type="AlphaFoldDB" id="A0ABD3RH48"/>